<feature type="compositionally biased region" description="Low complexity" evidence="1">
    <location>
        <begin position="287"/>
        <end position="300"/>
    </location>
</feature>
<dbReference type="AlphaFoldDB" id="A0A1Z5JUR9"/>
<feature type="region of interest" description="Disordered" evidence="1">
    <location>
        <begin position="35"/>
        <end position="67"/>
    </location>
</feature>
<name>A0A1Z5JUR9_FISSO</name>
<comment type="caution">
    <text evidence="2">The sequence shown here is derived from an EMBL/GenBank/DDBJ whole genome shotgun (WGS) entry which is preliminary data.</text>
</comment>
<gene>
    <name evidence="2" type="ORF">FisN_24Hh138</name>
</gene>
<sequence>MQSVLDNLCRCFGSDPVTSNNINNVAMMEASASILEASDEPERGDVDTTRQGSSYSRGSLPPTPDFLKRRTQSLSLQDKQWDNLFVVSPKKHARRKTQDDHLLDGFSMEQAQAVARAKLEAAQPNMNRKRRRGGKEDIFRSKKPDNTNSGNPVHRFLSNHPAIMNSLCFASPVKDSRSHTEVPLHKDSMHSEAISTAEDTVTSTVYYETTRLAGLQQKNPPMPLFDSFQVDDGAEIHRIIATHSHSSQRLREMFRQQDWKVDLSDDEEEDDEVMQEEDDIPPPMIHSSSESSRSSNGQRV</sequence>
<protein>
    <submittedName>
        <fullName evidence="2">Uncharacterized protein</fullName>
    </submittedName>
</protein>
<feature type="compositionally biased region" description="Acidic residues" evidence="1">
    <location>
        <begin position="264"/>
        <end position="280"/>
    </location>
</feature>
<evidence type="ECO:0000313" key="3">
    <source>
        <dbReference type="Proteomes" id="UP000198406"/>
    </source>
</evidence>
<dbReference type="EMBL" id="BDSP01000122">
    <property type="protein sequence ID" value="GAX17793.1"/>
    <property type="molecule type" value="Genomic_DNA"/>
</dbReference>
<reference evidence="2 3" key="1">
    <citation type="journal article" date="2015" name="Plant Cell">
        <title>Oil accumulation by the oleaginous diatom Fistulifera solaris as revealed by the genome and transcriptome.</title>
        <authorList>
            <person name="Tanaka T."/>
            <person name="Maeda Y."/>
            <person name="Veluchamy A."/>
            <person name="Tanaka M."/>
            <person name="Abida H."/>
            <person name="Marechal E."/>
            <person name="Bowler C."/>
            <person name="Muto M."/>
            <person name="Sunaga Y."/>
            <person name="Tanaka M."/>
            <person name="Yoshino T."/>
            <person name="Taniguchi T."/>
            <person name="Fukuda Y."/>
            <person name="Nemoto M."/>
            <person name="Matsumoto M."/>
            <person name="Wong P.S."/>
            <person name="Aburatani S."/>
            <person name="Fujibuchi W."/>
        </authorList>
    </citation>
    <scope>NUCLEOTIDE SEQUENCE [LARGE SCALE GENOMIC DNA]</scope>
    <source>
        <strain evidence="2 3">JPCC DA0580</strain>
    </source>
</reference>
<accession>A0A1Z5JUR9</accession>
<proteinExistence type="predicted"/>
<feature type="region of interest" description="Disordered" evidence="1">
    <location>
        <begin position="123"/>
        <end position="152"/>
    </location>
</feature>
<keyword evidence="3" id="KW-1185">Reference proteome</keyword>
<evidence type="ECO:0000313" key="2">
    <source>
        <dbReference type="EMBL" id="GAX17793.1"/>
    </source>
</evidence>
<feature type="compositionally biased region" description="Basic and acidic residues" evidence="1">
    <location>
        <begin position="134"/>
        <end position="145"/>
    </location>
</feature>
<organism evidence="2 3">
    <name type="scientific">Fistulifera solaris</name>
    <name type="common">Oleaginous diatom</name>
    <dbReference type="NCBI Taxonomy" id="1519565"/>
    <lineage>
        <taxon>Eukaryota</taxon>
        <taxon>Sar</taxon>
        <taxon>Stramenopiles</taxon>
        <taxon>Ochrophyta</taxon>
        <taxon>Bacillariophyta</taxon>
        <taxon>Bacillariophyceae</taxon>
        <taxon>Bacillariophycidae</taxon>
        <taxon>Naviculales</taxon>
        <taxon>Naviculaceae</taxon>
        <taxon>Fistulifera</taxon>
    </lineage>
</organism>
<evidence type="ECO:0000256" key="1">
    <source>
        <dbReference type="SAM" id="MobiDB-lite"/>
    </source>
</evidence>
<dbReference type="InParanoid" id="A0A1Z5JUR9"/>
<dbReference type="Proteomes" id="UP000198406">
    <property type="component" value="Unassembled WGS sequence"/>
</dbReference>
<dbReference type="OrthoDB" id="48473at2759"/>
<feature type="region of interest" description="Disordered" evidence="1">
    <location>
        <begin position="260"/>
        <end position="300"/>
    </location>
</feature>